<dbReference type="RefSeq" id="XP_056469671.1">
    <property type="nucleotide sequence ID" value="XM_056622255.1"/>
</dbReference>
<dbReference type="AlphaFoldDB" id="A0A9W9ENB3"/>
<dbReference type="EMBL" id="JAPQKI010000010">
    <property type="protein sequence ID" value="KAJ5084993.1"/>
    <property type="molecule type" value="Genomic_DNA"/>
</dbReference>
<comment type="caution">
    <text evidence="1">The sequence shown here is derived from an EMBL/GenBank/DDBJ whole genome shotgun (WGS) entry which is preliminary data.</text>
</comment>
<evidence type="ECO:0000313" key="1">
    <source>
        <dbReference type="EMBL" id="KAJ5084993.1"/>
    </source>
</evidence>
<sequence length="75" mass="8765">MEDSRKQFVEWWLTTGYGKQQEGGNIHWDGKKTSDIWQNFEQVAHERTGQVKVMCTKCSSKEDQLAETFKPPNET</sequence>
<dbReference type="OrthoDB" id="4365027at2759"/>
<reference evidence="1" key="1">
    <citation type="submission" date="2022-11" db="EMBL/GenBank/DDBJ databases">
        <authorList>
            <person name="Petersen C."/>
        </authorList>
    </citation>
    <scope>NUCLEOTIDE SEQUENCE</scope>
    <source>
        <strain evidence="1">IBT 30761</strain>
    </source>
</reference>
<organism evidence="1 2">
    <name type="scientific">Penicillium argentinense</name>
    <dbReference type="NCBI Taxonomy" id="1131581"/>
    <lineage>
        <taxon>Eukaryota</taxon>
        <taxon>Fungi</taxon>
        <taxon>Dikarya</taxon>
        <taxon>Ascomycota</taxon>
        <taxon>Pezizomycotina</taxon>
        <taxon>Eurotiomycetes</taxon>
        <taxon>Eurotiomycetidae</taxon>
        <taxon>Eurotiales</taxon>
        <taxon>Aspergillaceae</taxon>
        <taxon>Penicillium</taxon>
    </lineage>
</organism>
<accession>A0A9W9ENB3</accession>
<gene>
    <name evidence="1" type="ORF">N7532_009764</name>
</gene>
<protein>
    <submittedName>
        <fullName evidence="1">Uncharacterized protein</fullName>
    </submittedName>
</protein>
<reference evidence="1" key="2">
    <citation type="journal article" date="2023" name="IMA Fungus">
        <title>Comparative genomic study of the Penicillium genus elucidates a diverse pangenome and 15 lateral gene transfer events.</title>
        <authorList>
            <person name="Petersen C."/>
            <person name="Sorensen T."/>
            <person name="Nielsen M.R."/>
            <person name="Sondergaard T.E."/>
            <person name="Sorensen J.L."/>
            <person name="Fitzpatrick D.A."/>
            <person name="Frisvad J.C."/>
            <person name="Nielsen K.L."/>
        </authorList>
    </citation>
    <scope>NUCLEOTIDE SEQUENCE</scope>
    <source>
        <strain evidence="1">IBT 30761</strain>
    </source>
</reference>
<keyword evidence="2" id="KW-1185">Reference proteome</keyword>
<proteinExistence type="predicted"/>
<dbReference type="GeneID" id="81361234"/>
<evidence type="ECO:0000313" key="2">
    <source>
        <dbReference type="Proteomes" id="UP001149074"/>
    </source>
</evidence>
<dbReference type="Proteomes" id="UP001149074">
    <property type="component" value="Unassembled WGS sequence"/>
</dbReference>
<name>A0A9W9ENB3_9EURO</name>